<keyword evidence="6" id="KW-0509">mRNA transport</keyword>
<dbReference type="SMART" id="SM00804">
    <property type="entry name" value="TAP_C"/>
    <property type="match status" value="1"/>
</dbReference>
<dbReference type="SUPFAM" id="SSF54928">
    <property type="entry name" value="RNA-binding domain, RBD"/>
    <property type="match status" value="1"/>
</dbReference>
<feature type="compositionally biased region" description="Basic and acidic residues" evidence="8">
    <location>
        <begin position="15"/>
        <end position="31"/>
    </location>
</feature>
<feature type="compositionally biased region" description="Low complexity" evidence="8">
    <location>
        <begin position="99"/>
        <end position="116"/>
    </location>
</feature>
<dbReference type="InterPro" id="IPR030217">
    <property type="entry name" value="NXF_fam"/>
</dbReference>
<evidence type="ECO:0000313" key="12">
    <source>
        <dbReference type="RefSeq" id="XP_005094816.1"/>
    </source>
</evidence>
<dbReference type="Pfam" id="PF03943">
    <property type="entry name" value="TAP_C"/>
    <property type="match status" value="1"/>
</dbReference>
<keyword evidence="3" id="KW-0813">Transport</keyword>
<dbReference type="InterPro" id="IPR001611">
    <property type="entry name" value="Leu-rich_rpt"/>
</dbReference>
<evidence type="ECO:0000256" key="4">
    <source>
        <dbReference type="ARBA" id="ARBA00022614"/>
    </source>
</evidence>
<dbReference type="PANTHER" id="PTHR10662">
    <property type="entry name" value="NUCLEAR RNA EXPORT FACTOR"/>
    <property type="match status" value="1"/>
</dbReference>
<dbReference type="InterPro" id="IPR012677">
    <property type="entry name" value="Nucleotide-bd_a/b_plait_sf"/>
</dbReference>
<dbReference type="RefSeq" id="XP_005094816.1">
    <property type="nucleotide sequence ID" value="XM_005094759.3"/>
</dbReference>
<dbReference type="InterPro" id="IPR015245">
    <property type="entry name" value="Tap_RNA-bd"/>
</dbReference>
<keyword evidence="11" id="KW-1185">Reference proteome</keyword>
<dbReference type="SUPFAM" id="SSF54427">
    <property type="entry name" value="NTF2-like"/>
    <property type="match status" value="1"/>
</dbReference>
<dbReference type="InterPro" id="IPR002075">
    <property type="entry name" value="NTF2_dom"/>
</dbReference>
<accession>A0ABM0JJ36</accession>
<dbReference type="InterPro" id="IPR018222">
    <property type="entry name" value="Nuclear_transport_factor_2_euk"/>
</dbReference>
<dbReference type="Pfam" id="PF22602">
    <property type="entry name" value="NXF_NTF2"/>
    <property type="match status" value="1"/>
</dbReference>
<evidence type="ECO:0000313" key="11">
    <source>
        <dbReference type="Proteomes" id="UP000694888"/>
    </source>
</evidence>
<sequence length="660" mass="73333">MSFSNRGNDGFSVTTERDGSRSFRGDHDQRWDNNNSQRGYRGGSNYRGNRGNRGNRRGGSGFRHFNATSSKFRYNRHEADGDGDVSMSGDSRGGRSRGRYNSYNSRSRSNNRRGGSSYRGGQAGGSGTVKRNNEQWHKVMVPFGANMSKEELYTLVIQNIEGKFEPIQYSADEKSKRVYFFIEGSAPAEALRSISRRLNKPDGHKLIFHIQPSGAPAGTLDSTSLEKLKLRMSDRYDPSTQLLNLSSMYADEVLSKDNIFVPLNRAATMTAVTKIIAEYIPELTGLDISNNKLLSLGHMGDLVKAAPALTSLNLGKNQIRSIDELEKLKGWSNITELMIDGNDLCNNYSNQNVYVSAVRKIFPKVMTLDGNVLPPPITFDLETDLKLPPSLGSYFVNDEIKKTLVTFIKEYYTIYDSDKRRDLIPAYHENAQLSICTSKNPLMERQVGFNFYLDDSRNLKRIGHLDSEKLVKKTKIGVLGIASLLESLPKTTHDILSFKVDLTLALPSMLCFVLQGLFKENESRGDKAIVRAFSRSFITVPCGEGMVITNDMLMISNATMEQTRNAFKDAQKPSSNVSSSSQSQVSSPVAANVAGTSATAATTYSPEQLKMVESFSAQSGMNSHFSLQCLQENGWDYQRAGTIFSQLQTEGKIPPEAFVK</sequence>
<name>A0ABM0JJ36_APLCA</name>
<dbReference type="PROSITE" id="PS51281">
    <property type="entry name" value="TAP_C"/>
    <property type="match status" value="1"/>
</dbReference>
<dbReference type="Pfam" id="PF24048">
    <property type="entry name" value="LRR_NXF1-5"/>
    <property type="match status" value="1"/>
</dbReference>
<organism evidence="11 12">
    <name type="scientific">Aplysia californica</name>
    <name type="common">California sea hare</name>
    <dbReference type="NCBI Taxonomy" id="6500"/>
    <lineage>
        <taxon>Eukaryota</taxon>
        <taxon>Metazoa</taxon>
        <taxon>Spiralia</taxon>
        <taxon>Lophotrochozoa</taxon>
        <taxon>Mollusca</taxon>
        <taxon>Gastropoda</taxon>
        <taxon>Heterobranchia</taxon>
        <taxon>Euthyneura</taxon>
        <taxon>Tectipleura</taxon>
        <taxon>Aplysiida</taxon>
        <taxon>Aplysioidea</taxon>
        <taxon>Aplysiidae</taxon>
        <taxon>Aplysia</taxon>
    </lineage>
</organism>
<dbReference type="InterPro" id="IPR035979">
    <property type="entry name" value="RBD_domain_sf"/>
</dbReference>
<dbReference type="CDD" id="cd14342">
    <property type="entry name" value="UBA_TAP-C"/>
    <property type="match status" value="1"/>
</dbReference>
<dbReference type="InterPro" id="IPR032675">
    <property type="entry name" value="LRR_dom_sf"/>
</dbReference>
<dbReference type="Gene3D" id="1.10.8.10">
    <property type="entry name" value="DNA helicase RuvA subunit, C-terminal domain"/>
    <property type="match status" value="1"/>
</dbReference>
<dbReference type="SUPFAM" id="SSF46934">
    <property type="entry name" value="UBA-like"/>
    <property type="match status" value="1"/>
</dbReference>
<dbReference type="InterPro" id="IPR032710">
    <property type="entry name" value="NTF2-like_dom_sf"/>
</dbReference>
<reference evidence="12" key="1">
    <citation type="submission" date="2025-08" db="UniProtKB">
        <authorList>
            <consortium name="RefSeq"/>
        </authorList>
    </citation>
    <scope>IDENTIFICATION</scope>
</reference>
<evidence type="ECO:0000259" key="10">
    <source>
        <dbReference type="PROSITE" id="PS51281"/>
    </source>
</evidence>
<evidence type="ECO:0000256" key="1">
    <source>
        <dbReference type="ARBA" id="ARBA00004642"/>
    </source>
</evidence>
<evidence type="ECO:0000256" key="2">
    <source>
        <dbReference type="ARBA" id="ARBA00009285"/>
    </source>
</evidence>
<protein>
    <submittedName>
        <fullName evidence="12">Nuclear RNA export factor 1</fullName>
    </submittedName>
</protein>
<feature type="region of interest" description="Disordered" evidence="8">
    <location>
        <begin position="1"/>
        <end position="133"/>
    </location>
</feature>
<dbReference type="InterPro" id="IPR057125">
    <property type="entry name" value="NXF1/2/3/5-like_LRR"/>
</dbReference>
<gene>
    <name evidence="12" type="primary">LOC101857867</name>
</gene>
<keyword evidence="7" id="KW-0539">Nucleus</keyword>
<evidence type="ECO:0000256" key="8">
    <source>
        <dbReference type="SAM" id="MobiDB-lite"/>
    </source>
</evidence>
<feature type="domain" description="NTF2" evidence="9">
    <location>
        <begin position="403"/>
        <end position="555"/>
    </location>
</feature>
<dbReference type="PROSITE" id="PS50177">
    <property type="entry name" value="NTF2_DOMAIN"/>
    <property type="match status" value="1"/>
</dbReference>
<keyword evidence="4" id="KW-0433">Leucine-rich repeat</keyword>
<dbReference type="Gene3D" id="3.80.10.10">
    <property type="entry name" value="Ribonuclease Inhibitor"/>
    <property type="match status" value="1"/>
</dbReference>
<dbReference type="Pfam" id="PF09162">
    <property type="entry name" value="Tap-RNA_bind"/>
    <property type="match status" value="1"/>
</dbReference>
<proteinExistence type="inferred from homology"/>
<feature type="compositionally biased region" description="Polar residues" evidence="8">
    <location>
        <begin position="1"/>
        <end position="14"/>
    </location>
</feature>
<feature type="domain" description="TAP-C" evidence="10">
    <location>
        <begin position="606"/>
        <end position="660"/>
    </location>
</feature>
<dbReference type="InterPro" id="IPR005637">
    <property type="entry name" value="TAP_C_dom"/>
</dbReference>
<dbReference type="Gene3D" id="3.10.450.50">
    <property type="match status" value="1"/>
</dbReference>
<evidence type="ECO:0000256" key="3">
    <source>
        <dbReference type="ARBA" id="ARBA00022448"/>
    </source>
</evidence>
<feature type="compositionally biased region" description="Gly residues" evidence="8">
    <location>
        <begin position="117"/>
        <end position="127"/>
    </location>
</feature>
<dbReference type="Proteomes" id="UP000694888">
    <property type="component" value="Unplaced"/>
</dbReference>
<dbReference type="PROSITE" id="PS51450">
    <property type="entry name" value="LRR"/>
    <property type="match status" value="1"/>
</dbReference>
<dbReference type="SUPFAM" id="SSF52058">
    <property type="entry name" value="L domain-like"/>
    <property type="match status" value="1"/>
</dbReference>
<dbReference type="GeneID" id="101857867"/>
<dbReference type="Gene3D" id="3.30.70.330">
    <property type="match status" value="1"/>
</dbReference>
<evidence type="ECO:0000259" key="9">
    <source>
        <dbReference type="PROSITE" id="PS50177"/>
    </source>
</evidence>
<comment type="similarity">
    <text evidence="2">Belongs to the NXF family.</text>
</comment>
<dbReference type="PANTHER" id="PTHR10662:SF22">
    <property type="entry name" value="NUCLEAR RNA EXPORT FACTOR 1"/>
    <property type="match status" value="1"/>
</dbReference>
<evidence type="ECO:0000256" key="5">
    <source>
        <dbReference type="ARBA" id="ARBA00022737"/>
    </source>
</evidence>
<comment type="subcellular location">
    <subcellularLocation>
        <location evidence="1">Nucleus</location>
        <location evidence="1">Nucleoplasm</location>
    </subcellularLocation>
</comment>
<dbReference type="InterPro" id="IPR009060">
    <property type="entry name" value="UBA-like_sf"/>
</dbReference>
<evidence type="ECO:0000256" key="6">
    <source>
        <dbReference type="ARBA" id="ARBA00022816"/>
    </source>
</evidence>
<keyword evidence="5" id="KW-0677">Repeat</keyword>
<evidence type="ECO:0000256" key="7">
    <source>
        <dbReference type="ARBA" id="ARBA00023242"/>
    </source>
</evidence>